<dbReference type="InterPro" id="IPR036097">
    <property type="entry name" value="HisK_dim/P_sf"/>
</dbReference>
<dbReference type="NCBIfam" id="TIGR00229">
    <property type="entry name" value="sensory_box"/>
    <property type="match status" value="3"/>
</dbReference>
<dbReference type="InterPro" id="IPR004358">
    <property type="entry name" value="Sig_transdc_His_kin-like_C"/>
</dbReference>
<dbReference type="PANTHER" id="PTHR43065">
    <property type="entry name" value="SENSOR HISTIDINE KINASE"/>
    <property type="match status" value="1"/>
</dbReference>
<keyword evidence="8" id="KW-0749">Sporulation</keyword>
<keyword evidence="4" id="KW-0808">Transferase</keyword>
<evidence type="ECO:0000256" key="7">
    <source>
        <dbReference type="ARBA" id="ARBA00022840"/>
    </source>
</evidence>
<dbReference type="EC" id="2.7.13.3" evidence="2"/>
<sequence>MMTERSANNIHKKLLTLPREGDNRTYDSDALILDRLSDAIVALDHHFTVTYVNQAASRQLHTKKEDMLGQNIWGIFPDAINTRVYDAYHKAMEERVPAEVEYEYFSPLKTWFNLRVYPSEEGVTAIFRDVTRRQIAMLAVEQSYRTLFHEHPDAVCSIDLDGYYLSVNQAFEKLFGLKEKKLAGREFVSLLPDEQARKAEELFTLAKEGKPVTQDFDLTEIKGEPFFVQCTALPIIVETEIIGAYGILKDITSQRLNTLELKRMNHMNQLILESVEDGILGIDKDFDVVMWNEAAEEMTGFGRDELKPNFIIQLLSTLYEGEMEELTQSFKRGSGLAKKEVIRKSNITLYRKDGTPYLAEFTVTPMVSDEEVVGSVFTFRDITEKRKSEEMLHQSEKLSAVGQLAAGIAHEIRNPLTSLKGFLQLIEIYGNEKKEYFDIMKSEFGRIEQILTELLILSKPQTLTKETCEMSEMLSHISTLLETQAIIKNIGIEKEFTASDVYITCAQHQIKQVFVNLIKNAIESMESGGVITVRLEKSGNQAVVKVIDQGCGIPKEKLARIGEPFYSTKDTGTGLGLMVTFKIIEEHGGTVTIDSRVGEGTTFTIAFPITQP</sequence>
<dbReference type="GO" id="GO:0030435">
    <property type="term" value="P:sporulation resulting in formation of a cellular spore"/>
    <property type="evidence" value="ECO:0007669"/>
    <property type="project" value="UniProtKB-KW"/>
</dbReference>
<gene>
    <name evidence="13" type="ORF">EBO34_00485</name>
</gene>
<keyword evidence="7" id="KW-0067">ATP-binding</keyword>
<evidence type="ECO:0000259" key="12">
    <source>
        <dbReference type="PROSITE" id="PS50113"/>
    </source>
</evidence>
<dbReference type="PROSITE" id="PS50109">
    <property type="entry name" value="HIS_KIN"/>
    <property type="match status" value="1"/>
</dbReference>
<name>A0A3M7TSA5_9BACI</name>
<dbReference type="SMART" id="SM00388">
    <property type="entry name" value="HisKA"/>
    <property type="match status" value="1"/>
</dbReference>
<feature type="domain" description="PAS" evidence="11">
    <location>
        <begin position="140"/>
        <end position="210"/>
    </location>
</feature>
<evidence type="ECO:0000256" key="8">
    <source>
        <dbReference type="ARBA" id="ARBA00022969"/>
    </source>
</evidence>
<dbReference type="Pfam" id="PF08448">
    <property type="entry name" value="PAS_4"/>
    <property type="match status" value="2"/>
</dbReference>
<dbReference type="PROSITE" id="PS50112">
    <property type="entry name" value="PAS"/>
    <property type="match status" value="3"/>
</dbReference>
<dbReference type="GO" id="GO:0000155">
    <property type="term" value="F:phosphorelay sensor kinase activity"/>
    <property type="evidence" value="ECO:0007669"/>
    <property type="project" value="InterPro"/>
</dbReference>
<keyword evidence="5" id="KW-0547">Nucleotide-binding</keyword>
<evidence type="ECO:0000256" key="6">
    <source>
        <dbReference type="ARBA" id="ARBA00022777"/>
    </source>
</evidence>
<dbReference type="FunFam" id="1.10.287.130:FF:000040">
    <property type="entry name" value="PAS domain-containing sensor histidine kinase"/>
    <property type="match status" value="1"/>
</dbReference>
<dbReference type="CDD" id="cd00130">
    <property type="entry name" value="PAS"/>
    <property type="match status" value="3"/>
</dbReference>
<dbReference type="PROSITE" id="PS50113">
    <property type="entry name" value="PAC"/>
    <property type="match status" value="1"/>
</dbReference>
<comment type="caution">
    <text evidence="13">The sequence shown here is derived from an EMBL/GenBank/DDBJ whole genome shotgun (WGS) entry which is preliminary data.</text>
</comment>
<evidence type="ECO:0000256" key="4">
    <source>
        <dbReference type="ARBA" id="ARBA00022679"/>
    </source>
</evidence>
<evidence type="ECO:0000256" key="1">
    <source>
        <dbReference type="ARBA" id="ARBA00000085"/>
    </source>
</evidence>
<dbReference type="InterPro" id="IPR001610">
    <property type="entry name" value="PAC"/>
</dbReference>
<dbReference type="Gene3D" id="1.10.287.130">
    <property type="match status" value="1"/>
</dbReference>
<dbReference type="InterPro" id="IPR000014">
    <property type="entry name" value="PAS"/>
</dbReference>
<evidence type="ECO:0000256" key="2">
    <source>
        <dbReference type="ARBA" id="ARBA00012438"/>
    </source>
</evidence>
<evidence type="ECO:0000259" key="11">
    <source>
        <dbReference type="PROSITE" id="PS50112"/>
    </source>
</evidence>
<dbReference type="Pfam" id="PF00512">
    <property type="entry name" value="HisKA"/>
    <property type="match status" value="1"/>
</dbReference>
<feature type="domain" description="PAS" evidence="11">
    <location>
        <begin position="32"/>
        <end position="95"/>
    </location>
</feature>
<dbReference type="GO" id="GO:0005524">
    <property type="term" value="F:ATP binding"/>
    <property type="evidence" value="ECO:0007669"/>
    <property type="project" value="UniProtKB-KW"/>
</dbReference>
<protein>
    <recommendedName>
        <fullName evidence="2">histidine kinase</fullName>
        <ecNumber evidence="2">2.7.13.3</ecNumber>
    </recommendedName>
</protein>
<keyword evidence="14" id="KW-1185">Reference proteome</keyword>
<keyword evidence="6 13" id="KW-0418">Kinase</keyword>
<proteinExistence type="predicted"/>
<dbReference type="InterPro" id="IPR003661">
    <property type="entry name" value="HisK_dim/P_dom"/>
</dbReference>
<dbReference type="SUPFAM" id="SSF55874">
    <property type="entry name" value="ATPase domain of HSP90 chaperone/DNA topoisomerase II/histidine kinase"/>
    <property type="match status" value="1"/>
</dbReference>
<organism evidence="13 14">
    <name type="scientific">Alteribacter keqinensis</name>
    <dbReference type="NCBI Taxonomy" id="2483800"/>
    <lineage>
        <taxon>Bacteria</taxon>
        <taxon>Bacillati</taxon>
        <taxon>Bacillota</taxon>
        <taxon>Bacilli</taxon>
        <taxon>Bacillales</taxon>
        <taxon>Bacillaceae</taxon>
        <taxon>Alteribacter</taxon>
    </lineage>
</organism>
<accession>A0A3M7TSA5</accession>
<dbReference type="InterPro" id="IPR000700">
    <property type="entry name" value="PAS-assoc_C"/>
</dbReference>
<dbReference type="CDD" id="cd00075">
    <property type="entry name" value="HATPase"/>
    <property type="match status" value="1"/>
</dbReference>
<feature type="domain" description="Histidine kinase" evidence="10">
    <location>
        <begin position="407"/>
        <end position="611"/>
    </location>
</feature>
<dbReference type="CDD" id="cd00082">
    <property type="entry name" value="HisKA"/>
    <property type="match status" value="1"/>
</dbReference>
<feature type="domain" description="PAC" evidence="12">
    <location>
        <begin position="343"/>
        <end position="394"/>
    </location>
</feature>
<dbReference type="PANTHER" id="PTHR43065:SF34">
    <property type="entry name" value="SPORULATION KINASE A"/>
    <property type="match status" value="1"/>
</dbReference>
<comment type="catalytic activity">
    <reaction evidence="1">
        <text>ATP + protein L-histidine = ADP + protein N-phospho-L-histidine.</text>
        <dbReference type="EC" id="2.7.13.3"/>
    </reaction>
</comment>
<dbReference type="EMBL" id="RHIB01000001">
    <property type="protein sequence ID" value="RNA68486.1"/>
    <property type="molecule type" value="Genomic_DNA"/>
</dbReference>
<dbReference type="SUPFAM" id="SSF55785">
    <property type="entry name" value="PYP-like sensor domain (PAS domain)"/>
    <property type="match status" value="3"/>
</dbReference>
<reference evidence="13 14" key="1">
    <citation type="submission" date="2018-10" db="EMBL/GenBank/DDBJ databases">
        <title>Bacillus Keqinensis sp. nov., a moderately halophilic bacterium isolated from a saline-alkaline lake.</title>
        <authorList>
            <person name="Wang H."/>
        </authorList>
    </citation>
    <scope>NUCLEOTIDE SEQUENCE [LARGE SCALE GENOMIC DNA]</scope>
    <source>
        <strain evidence="13 14">KQ-3</strain>
    </source>
</reference>
<dbReference type="InterPro" id="IPR035965">
    <property type="entry name" value="PAS-like_dom_sf"/>
</dbReference>
<dbReference type="OrthoDB" id="9815750at2"/>
<dbReference type="PRINTS" id="PR00344">
    <property type="entry name" value="BCTRLSENSOR"/>
</dbReference>
<evidence type="ECO:0000256" key="3">
    <source>
        <dbReference type="ARBA" id="ARBA00022553"/>
    </source>
</evidence>
<dbReference type="Gene3D" id="3.30.565.10">
    <property type="entry name" value="Histidine kinase-like ATPase, C-terminal domain"/>
    <property type="match status" value="1"/>
</dbReference>
<dbReference type="InterPro" id="IPR013656">
    <property type="entry name" value="PAS_4"/>
</dbReference>
<dbReference type="InterPro" id="IPR003594">
    <property type="entry name" value="HATPase_dom"/>
</dbReference>
<dbReference type="Proteomes" id="UP000278746">
    <property type="component" value="Unassembled WGS sequence"/>
</dbReference>
<dbReference type="SUPFAM" id="SSF47384">
    <property type="entry name" value="Homodimeric domain of signal transducing histidine kinase"/>
    <property type="match status" value="1"/>
</dbReference>
<keyword evidence="9" id="KW-0902">Two-component regulatory system</keyword>
<dbReference type="Pfam" id="PF02518">
    <property type="entry name" value="HATPase_c"/>
    <property type="match status" value="1"/>
</dbReference>
<feature type="domain" description="PAS" evidence="11">
    <location>
        <begin position="271"/>
        <end position="332"/>
    </location>
</feature>
<dbReference type="AlphaFoldDB" id="A0A3M7TSA5"/>
<evidence type="ECO:0000256" key="5">
    <source>
        <dbReference type="ARBA" id="ARBA00022741"/>
    </source>
</evidence>
<evidence type="ECO:0000313" key="13">
    <source>
        <dbReference type="EMBL" id="RNA68486.1"/>
    </source>
</evidence>
<keyword evidence="3" id="KW-0597">Phosphoprotein</keyword>
<dbReference type="SMART" id="SM00387">
    <property type="entry name" value="HATPase_c"/>
    <property type="match status" value="1"/>
</dbReference>
<dbReference type="InterPro" id="IPR005467">
    <property type="entry name" value="His_kinase_dom"/>
</dbReference>
<evidence type="ECO:0000313" key="14">
    <source>
        <dbReference type="Proteomes" id="UP000278746"/>
    </source>
</evidence>
<evidence type="ECO:0000259" key="10">
    <source>
        <dbReference type="PROSITE" id="PS50109"/>
    </source>
</evidence>
<dbReference type="SMART" id="SM00091">
    <property type="entry name" value="PAS"/>
    <property type="match status" value="3"/>
</dbReference>
<dbReference type="SMART" id="SM00086">
    <property type="entry name" value="PAC"/>
    <property type="match status" value="1"/>
</dbReference>
<dbReference type="Pfam" id="PF13426">
    <property type="entry name" value="PAS_9"/>
    <property type="match status" value="1"/>
</dbReference>
<dbReference type="InterPro" id="IPR036890">
    <property type="entry name" value="HATPase_C_sf"/>
</dbReference>
<evidence type="ECO:0000256" key="9">
    <source>
        <dbReference type="ARBA" id="ARBA00023012"/>
    </source>
</evidence>
<dbReference type="Gene3D" id="3.30.450.20">
    <property type="entry name" value="PAS domain"/>
    <property type="match status" value="3"/>
</dbReference>